<organism evidence="1 2">
    <name type="scientific">Paenibacillus baekrokdamisoli</name>
    <dbReference type="NCBI Taxonomy" id="1712516"/>
    <lineage>
        <taxon>Bacteria</taxon>
        <taxon>Bacillati</taxon>
        <taxon>Bacillota</taxon>
        <taxon>Bacilli</taxon>
        <taxon>Bacillales</taxon>
        <taxon>Paenibacillaceae</taxon>
        <taxon>Paenibacillus</taxon>
    </lineage>
</organism>
<keyword evidence="2" id="KW-1185">Reference proteome</keyword>
<sequence length="522" mass="58564">MRRIKKEAPQCAAVILAHDGVAAALPAMAWSYIVQVSDSGIGVLNMDGALWEADPEIWRFFGASSMKEQPLQELYIPDNLHDITCMQLSPVTHELPQNVSASYIEGLEPGFESLAYSDNGSPAIIAYAPADSRSTKGRRAALLFSPRIWLPEVFGHAMGLDDLLWRSMVWVARKPFIMLSMPPFAVCRIDDASGHDRFNYIRVLNDYGWLPHIGLFLNDIDEDKAEAARGYYNEGKAEFGAHAFSELECSVPDQIYLHHDGQEYGTDELAGHFARLDEWFEWAGINPSRTVNSHFSEIGINSLPFLLARGQCYSMSFVPHGIPFAKSERSWAPYPYGHQGFHYAPLDTEGEFWNVMGHHLGGYKVADQLLGPGEFLLGCTTFAEESTHNDIEMAVLKAVNAVKMGIASGFFGTLMTHEQRISVLKPEEWTAIVERISMQLEGWDVLYRSYDEVARYCKDKALTRIISSNVYKEEDGLIQVRLAGQAEQALYVHVYTDTGNRTLMHPFEVEPFSGFASLTIRK</sequence>
<evidence type="ECO:0000313" key="1">
    <source>
        <dbReference type="EMBL" id="BBH23689.1"/>
    </source>
</evidence>
<dbReference type="KEGG" id="pbk:Back11_50340"/>
<dbReference type="EMBL" id="AP019308">
    <property type="protein sequence ID" value="BBH23689.1"/>
    <property type="molecule type" value="Genomic_DNA"/>
</dbReference>
<reference evidence="1 2" key="1">
    <citation type="submission" date="2018-11" db="EMBL/GenBank/DDBJ databases">
        <title>Complete genome sequence of Paenibacillus baekrokdamisoli strain KCTC 33723.</title>
        <authorList>
            <person name="Kang S.W."/>
            <person name="Lee K.C."/>
            <person name="Kim K.K."/>
            <person name="Kim J.S."/>
            <person name="Kim D.S."/>
            <person name="Ko S.H."/>
            <person name="Yang S.H."/>
            <person name="Lee J.S."/>
        </authorList>
    </citation>
    <scope>NUCLEOTIDE SEQUENCE [LARGE SCALE GENOMIC DNA]</scope>
    <source>
        <strain evidence="1 2">KCTC 33723</strain>
    </source>
</reference>
<name>A0A3G9JKY3_9BACL</name>
<gene>
    <name evidence="1" type="ORF">Back11_50340</name>
</gene>
<proteinExistence type="predicted"/>
<protein>
    <submittedName>
        <fullName evidence="1">Uncharacterized protein</fullName>
    </submittedName>
</protein>
<dbReference type="Proteomes" id="UP000275368">
    <property type="component" value="Chromosome"/>
</dbReference>
<evidence type="ECO:0000313" key="2">
    <source>
        <dbReference type="Proteomes" id="UP000275368"/>
    </source>
</evidence>
<dbReference type="AlphaFoldDB" id="A0A3G9JKY3"/>
<accession>A0A3G9JKY3</accession>